<evidence type="ECO:0000256" key="1">
    <source>
        <dbReference type="ARBA" id="ARBA00022729"/>
    </source>
</evidence>
<feature type="binding site" evidence="3">
    <location>
        <position position="243"/>
    </location>
    <ligand>
        <name>Na(+)</name>
        <dbReference type="ChEBI" id="CHEBI:29101"/>
    </ligand>
</feature>
<dbReference type="Gene3D" id="3.40.190.170">
    <property type="entry name" value="Bacterial extracellular solute-binding protein, family 7"/>
    <property type="match status" value="1"/>
</dbReference>
<evidence type="ECO:0000256" key="3">
    <source>
        <dbReference type="PIRSR" id="PIRSR039026-2"/>
    </source>
</evidence>
<evidence type="ECO:0000313" key="4">
    <source>
        <dbReference type="EMBL" id="QTD47601.1"/>
    </source>
</evidence>
<dbReference type="Proteomes" id="UP000663929">
    <property type="component" value="Chromosome"/>
</dbReference>
<dbReference type="InterPro" id="IPR018389">
    <property type="entry name" value="DctP_fam"/>
</dbReference>
<evidence type="ECO:0000256" key="2">
    <source>
        <dbReference type="PIRSR" id="PIRSR039026-1"/>
    </source>
</evidence>
<dbReference type="PIRSF" id="PIRSF039026">
    <property type="entry name" value="SiaP"/>
    <property type="match status" value="1"/>
</dbReference>
<dbReference type="NCBIfam" id="NF037995">
    <property type="entry name" value="TRAP_S1"/>
    <property type="match status" value="1"/>
</dbReference>
<dbReference type="NCBIfam" id="TIGR01409">
    <property type="entry name" value="TAT_signal_seq"/>
    <property type="match status" value="1"/>
</dbReference>
<feature type="binding site" evidence="3">
    <location>
        <position position="242"/>
    </location>
    <ligand>
        <name>substrate</name>
    </ligand>
</feature>
<dbReference type="PANTHER" id="PTHR33376:SF5">
    <property type="entry name" value="EXTRACYTOPLASMIC SOLUTE RECEPTOR PROTEIN"/>
    <property type="match status" value="1"/>
</dbReference>
<dbReference type="GO" id="GO:0046872">
    <property type="term" value="F:metal ion binding"/>
    <property type="evidence" value="ECO:0007669"/>
    <property type="project" value="UniProtKB-KW"/>
</dbReference>
<accession>A0A8A4TFR9</accession>
<dbReference type="KEGG" id="scor:J3U87_18575"/>
<dbReference type="InterPro" id="IPR019546">
    <property type="entry name" value="TAT_signal_bac_arc"/>
</dbReference>
<keyword evidence="5" id="KW-1185">Reference proteome</keyword>
<proteinExistence type="predicted"/>
<dbReference type="GO" id="GO:0015849">
    <property type="term" value="P:organic acid transport"/>
    <property type="evidence" value="ECO:0007669"/>
    <property type="project" value="InterPro"/>
</dbReference>
<dbReference type="PROSITE" id="PS51318">
    <property type="entry name" value="TAT"/>
    <property type="match status" value="1"/>
</dbReference>
<keyword evidence="1" id="KW-0732">Signal</keyword>
<sequence length="391" mass="42806">MSHDQRPEPSAAHPRTMERRGFLKKAAAGLTGAALVTHGCGSSSPNANGEGPSIKTSPKVMWRLASSYPRSLDTIYGAADVLAKRLSELTSGRFTVRPYPAGELVPAMEVMDAVQQGTVQLAHSASYYFKGKNPALAFDCTIPFGLTARQQNAWLSHAGGLELMREVFSDFNIINFPAGNTGIQMGGWFRREIQSVADINGLKMRIPGLGGEVMSRMGATVQVLAGGDIFPALERGAIDATEWVGPYDDEKLGFYKVAKYYYYPGWWEPGPNLSFLVNKDAWAKLPSEYQHAFEVAAAEANGAMLGKYDALNPPALERLLQQGVQLRPFAQDIVALARQTAFDLMEELSGADASYRKVFEPWKAFRDQSYRWFATAEASFTAWAAKEAQPG</sequence>
<dbReference type="InterPro" id="IPR038404">
    <property type="entry name" value="TRAP_DctP_sf"/>
</dbReference>
<evidence type="ECO:0000313" key="5">
    <source>
        <dbReference type="Proteomes" id="UP000663929"/>
    </source>
</evidence>
<gene>
    <name evidence="4" type="ORF">J3U87_18575</name>
</gene>
<name>A0A8A4TFR9_SULCO</name>
<dbReference type="GO" id="GO:0055085">
    <property type="term" value="P:transmembrane transport"/>
    <property type="evidence" value="ECO:0007669"/>
    <property type="project" value="InterPro"/>
</dbReference>
<feature type="binding site" evidence="3">
    <location>
        <position position="268"/>
    </location>
    <ligand>
        <name>substrate</name>
    </ligand>
</feature>
<feature type="binding site" evidence="2">
    <location>
        <position position="205"/>
    </location>
    <ligand>
        <name>substrate</name>
    </ligand>
</feature>
<dbReference type="PANTHER" id="PTHR33376">
    <property type="match status" value="1"/>
</dbReference>
<dbReference type="EMBL" id="CP071793">
    <property type="protein sequence ID" value="QTD47601.1"/>
    <property type="molecule type" value="Genomic_DNA"/>
</dbReference>
<dbReference type="GO" id="GO:0043177">
    <property type="term" value="F:organic acid binding"/>
    <property type="evidence" value="ECO:0007669"/>
    <property type="project" value="InterPro"/>
</dbReference>
<reference evidence="4" key="1">
    <citation type="submission" date="2021-03" db="EMBL/GenBank/DDBJ databases">
        <title>Acanthopleuribacteraceae sp. M133.</title>
        <authorList>
            <person name="Wang G."/>
        </authorList>
    </citation>
    <scope>NUCLEOTIDE SEQUENCE</scope>
    <source>
        <strain evidence="4">M133</strain>
    </source>
</reference>
<dbReference type="GO" id="GO:0031317">
    <property type="term" value="C:tripartite ATP-independent periplasmic transporter complex"/>
    <property type="evidence" value="ECO:0007669"/>
    <property type="project" value="InterPro"/>
</dbReference>
<organism evidence="4 5">
    <name type="scientific">Sulfidibacter corallicola</name>
    <dbReference type="NCBI Taxonomy" id="2818388"/>
    <lineage>
        <taxon>Bacteria</taxon>
        <taxon>Pseudomonadati</taxon>
        <taxon>Acidobacteriota</taxon>
        <taxon>Holophagae</taxon>
        <taxon>Acanthopleuribacterales</taxon>
        <taxon>Acanthopleuribacteraceae</taxon>
        <taxon>Sulfidibacter</taxon>
    </lineage>
</organism>
<dbReference type="AlphaFoldDB" id="A0A8A4TFR9"/>
<dbReference type="Gene3D" id="3.40.190.10">
    <property type="entry name" value="Periplasmic binding protein-like II"/>
    <property type="match status" value="1"/>
</dbReference>
<dbReference type="Pfam" id="PF03480">
    <property type="entry name" value="DctP"/>
    <property type="match status" value="1"/>
</dbReference>
<protein>
    <submittedName>
        <fullName evidence="4">TRAP transporter substrate-binding protein</fullName>
    </submittedName>
</protein>
<dbReference type="InterPro" id="IPR006311">
    <property type="entry name" value="TAT_signal"/>
</dbReference>
<dbReference type="InterPro" id="IPR026289">
    <property type="entry name" value="SBP_TakP-like"/>
</dbReference>
<keyword evidence="3" id="KW-0479">Metal-binding</keyword>
<dbReference type="CDD" id="cd13682">
    <property type="entry name" value="PBP2_TRAP_alpha-ketoacid"/>
    <property type="match status" value="1"/>
</dbReference>
<feature type="binding site" evidence="2">
    <location>
        <position position="184"/>
    </location>
    <ligand>
        <name>substrate</name>
    </ligand>
</feature>
<dbReference type="InterPro" id="IPR041722">
    <property type="entry name" value="TakP/all3028"/>
</dbReference>